<dbReference type="Proteomes" id="UP000244005">
    <property type="component" value="Unassembled WGS sequence"/>
</dbReference>
<name>A0A2R6XQ27_MARPO</name>
<evidence type="ECO:0000313" key="2">
    <source>
        <dbReference type="EMBL" id="PTQ48188.1"/>
    </source>
</evidence>
<dbReference type="Gramene" id="Mp3g07280.1">
    <property type="protein sequence ID" value="Mp3g07280.1.cds1"/>
    <property type="gene ID" value="Mp3g07280"/>
</dbReference>
<keyword evidence="3" id="KW-1185">Reference proteome</keyword>
<dbReference type="AlphaFoldDB" id="A0A2R6XQ27"/>
<evidence type="ECO:0000313" key="3">
    <source>
        <dbReference type="Proteomes" id="UP000244005"/>
    </source>
</evidence>
<organism evidence="2 3">
    <name type="scientific">Marchantia polymorpha</name>
    <name type="common">Common liverwort</name>
    <name type="synonym">Marchantia aquatica</name>
    <dbReference type="NCBI Taxonomy" id="3197"/>
    <lineage>
        <taxon>Eukaryota</taxon>
        <taxon>Viridiplantae</taxon>
        <taxon>Streptophyta</taxon>
        <taxon>Embryophyta</taxon>
        <taxon>Marchantiophyta</taxon>
        <taxon>Marchantiopsida</taxon>
        <taxon>Marchantiidae</taxon>
        <taxon>Marchantiales</taxon>
        <taxon>Marchantiaceae</taxon>
        <taxon>Marchantia</taxon>
    </lineage>
</organism>
<dbReference type="EMBL" id="KZ772678">
    <property type="protein sequence ID" value="PTQ48188.1"/>
    <property type="molecule type" value="Genomic_DNA"/>
</dbReference>
<accession>A0A2R6XQ27</accession>
<feature type="compositionally biased region" description="Gly residues" evidence="1">
    <location>
        <begin position="46"/>
        <end position="64"/>
    </location>
</feature>
<proteinExistence type="predicted"/>
<reference evidence="3" key="1">
    <citation type="journal article" date="2017" name="Cell">
        <title>Insights into land plant evolution garnered from the Marchantia polymorpha genome.</title>
        <authorList>
            <person name="Bowman J.L."/>
            <person name="Kohchi T."/>
            <person name="Yamato K.T."/>
            <person name="Jenkins J."/>
            <person name="Shu S."/>
            <person name="Ishizaki K."/>
            <person name="Yamaoka S."/>
            <person name="Nishihama R."/>
            <person name="Nakamura Y."/>
            <person name="Berger F."/>
            <person name="Adam C."/>
            <person name="Aki S.S."/>
            <person name="Althoff F."/>
            <person name="Araki T."/>
            <person name="Arteaga-Vazquez M.A."/>
            <person name="Balasubrmanian S."/>
            <person name="Barry K."/>
            <person name="Bauer D."/>
            <person name="Boehm C.R."/>
            <person name="Briginshaw L."/>
            <person name="Caballero-Perez J."/>
            <person name="Catarino B."/>
            <person name="Chen F."/>
            <person name="Chiyoda S."/>
            <person name="Chovatia M."/>
            <person name="Davies K.M."/>
            <person name="Delmans M."/>
            <person name="Demura T."/>
            <person name="Dierschke T."/>
            <person name="Dolan L."/>
            <person name="Dorantes-Acosta A.E."/>
            <person name="Eklund D.M."/>
            <person name="Florent S.N."/>
            <person name="Flores-Sandoval E."/>
            <person name="Fujiyama A."/>
            <person name="Fukuzawa H."/>
            <person name="Galik B."/>
            <person name="Grimanelli D."/>
            <person name="Grimwood J."/>
            <person name="Grossniklaus U."/>
            <person name="Hamada T."/>
            <person name="Haseloff J."/>
            <person name="Hetherington A.J."/>
            <person name="Higo A."/>
            <person name="Hirakawa Y."/>
            <person name="Hundley H.N."/>
            <person name="Ikeda Y."/>
            <person name="Inoue K."/>
            <person name="Inoue S.I."/>
            <person name="Ishida S."/>
            <person name="Jia Q."/>
            <person name="Kakita M."/>
            <person name="Kanazawa T."/>
            <person name="Kawai Y."/>
            <person name="Kawashima T."/>
            <person name="Kennedy M."/>
            <person name="Kinose K."/>
            <person name="Kinoshita T."/>
            <person name="Kohara Y."/>
            <person name="Koide E."/>
            <person name="Komatsu K."/>
            <person name="Kopischke S."/>
            <person name="Kubo M."/>
            <person name="Kyozuka J."/>
            <person name="Lagercrantz U."/>
            <person name="Lin S.S."/>
            <person name="Lindquist E."/>
            <person name="Lipzen A.M."/>
            <person name="Lu C.W."/>
            <person name="De Luna E."/>
            <person name="Martienssen R.A."/>
            <person name="Minamino N."/>
            <person name="Mizutani M."/>
            <person name="Mizutani M."/>
            <person name="Mochizuki N."/>
            <person name="Monte I."/>
            <person name="Mosher R."/>
            <person name="Nagasaki H."/>
            <person name="Nakagami H."/>
            <person name="Naramoto S."/>
            <person name="Nishitani K."/>
            <person name="Ohtani M."/>
            <person name="Okamoto T."/>
            <person name="Okumura M."/>
            <person name="Phillips J."/>
            <person name="Pollak B."/>
            <person name="Reinders A."/>
            <person name="Rovekamp M."/>
            <person name="Sano R."/>
            <person name="Sawa S."/>
            <person name="Schmid M.W."/>
            <person name="Shirakawa M."/>
            <person name="Solano R."/>
            <person name="Spunde A."/>
            <person name="Suetsugu N."/>
            <person name="Sugano S."/>
            <person name="Sugiyama A."/>
            <person name="Sun R."/>
            <person name="Suzuki Y."/>
            <person name="Takenaka M."/>
            <person name="Takezawa D."/>
            <person name="Tomogane H."/>
            <person name="Tsuzuki M."/>
            <person name="Ueda T."/>
            <person name="Umeda M."/>
            <person name="Ward J.M."/>
            <person name="Watanabe Y."/>
            <person name="Yazaki K."/>
            <person name="Yokoyama R."/>
            <person name="Yoshitake Y."/>
            <person name="Yotsui I."/>
            <person name="Zachgo S."/>
            <person name="Schmutz J."/>
        </authorList>
    </citation>
    <scope>NUCLEOTIDE SEQUENCE [LARGE SCALE GENOMIC DNA]</scope>
    <source>
        <strain evidence="3">Tak-1</strain>
    </source>
</reference>
<sequence>MIMIIVSLGHECAYREGGREMERVQAVRGQVEERRATRAPSHSRGRGGGGVGAGRGRAGQGGEGQQPSIHQCEHACASGCATRRSLKTLAARARARAGARAASSDDERRLWWYSVRGAWKFIHIAPMKTSAQKGPDLQYVFSRCASKGIRVEAKAGTSERQQDRWPVRVSRR</sequence>
<evidence type="ECO:0000256" key="1">
    <source>
        <dbReference type="SAM" id="MobiDB-lite"/>
    </source>
</evidence>
<feature type="compositionally biased region" description="Basic and acidic residues" evidence="1">
    <location>
        <begin position="25"/>
        <end position="36"/>
    </location>
</feature>
<protein>
    <submittedName>
        <fullName evidence="2">Uncharacterized protein</fullName>
    </submittedName>
</protein>
<feature type="region of interest" description="Disordered" evidence="1">
    <location>
        <begin position="25"/>
        <end position="68"/>
    </location>
</feature>
<gene>
    <name evidence="2" type="ORF">MARPO_0006s0202</name>
</gene>